<protein>
    <submittedName>
        <fullName evidence="2">Protein tyrosine phosphatase</fullName>
    </submittedName>
</protein>
<name>A0AC34R3V8_9BILA</name>
<dbReference type="Proteomes" id="UP000887576">
    <property type="component" value="Unplaced"/>
</dbReference>
<reference evidence="2" key="1">
    <citation type="submission" date="2022-11" db="UniProtKB">
        <authorList>
            <consortium name="WormBaseParasite"/>
        </authorList>
    </citation>
    <scope>IDENTIFICATION</scope>
</reference>
<evidence type="ECO:0000313" key="1">
    <source>
        <dbReference type="Proteomes" id="UP000887576"/>
    </source>
</evidence>
<sequence length="365" mass="41775">MGGTEEKKGSGEATPPDTEENSDYCKNTGRVTSPIQFDIPPGKFLHDYDSKNEKTLQHFANKLKAMSVFDIFFDYTRVISMDAKQTAHEFSKHEELNRYQDIRCPDSTRVKVPNPTNEHDYIHANYCDGFREEKKFILTQAPLFSTVEQFWAMIWQECCTTIVAVTVLDSTTMAVYLPFRSGDHVNFGPYRIVNGGTRHVRDAYDATILFVTKGESPARQLLHLAYYSWPDKGTPTRPTEVLNFIEDMNFNQKKLVAEGKKRGWIQNNSHSPIVIHCLAGVGRSGALAALDICQRKLDYTMGKETGPCVDVRDTVLRIRSQREMAVQKPEQYVFLHLSIMEYALRKRYFESIDNLDVSKLMGNKE</sequence>
<evidence type="ECO:0000313" key="2">
    <source>
        <dbReference type="WBParaSite" id="JU765_v2.g3102.t1"/>
    </source>
</evidence>
<accession>A0AC34R3V8</accession>
<organism evidence="1 2">
    <name type="scientific">Panagrolaimus sp. JU765</name>
    <dbReference type="NCBI Taxonomy" id="591449"/>
    <lineage>
        <taxon>Eukaryota</taxon>
        <taxon>Metazoa</taxon>
        <taxon>Ecdysozoa</taxon>
        <taxon>Nematoda</taxon>
        <taxon>Chromadorea</taxon>
        <taxon>Rhabditida</taxon>
        <taxon>Tylenchina</taxon>
        <taxon>Panagrolaimomorpha</taxon>
        <taxon>Panagrolaimoidea</taxon>
        <taxon>Panagrolaimidae</taxon>
        <taxon>Panagrolaimus</taxon>
    </lineage>
</organism>
<proteinExistence type="predicted"/>
<dbReference type="WBParaSite" id="JU765_v2.g3102.t1">
    <property type="protein sequence ID" value="JU765_v2.g3102.t1"/>
    <property type="gene ID" value="JU765_v2.g3102"/>
</dbReference>